<dbReference type="EMBL" id="KN831785">
    <property type="protein sequence ID" value="KIM39467.1"/>
    <property type="molecule type" value="Genomic_DNA"/>
</dbReference>
<accession>A0A0C2YEK3</accession>
<dbReference type="Proteomes" id="UP000053424">
    <property type="component" value="Unassembled WGS sequence"/>
</dbReference>
<protein>
    <submittedName>
        <fullName evidence="1">Uncharacterized protein</fullName>
    </submittedName>
</protein>
<proteinExistence type="predicted"/>
<evidence type="ECO:0000313" key="2">
    <source>
        <dbReference type="Proteomes" id="UP000053424"/>
    </source>
</evidence>
<gene>
    <name evidence="1" type="ORF">M413DRAFT_191603</name>
</gene>
<dbReference type="HOGENOM" id="CLU_2333842_0_0_1"/>
<reference evidence="2" key="2">
    <citation type="submission" date="2015-01" db="EMBL/GenBank/DDBJ databases">
        <title>Evolutionary Origins and Diversification of the Mycorrhizal Mutualists.</title>
        <authorList>
            <consortium name="DOE Joint Genome Institute"/>
            <consortium name="Mycorrhizal Genomics Consortium"/>
            <person name="Kohler A."/>
            <person name="Kuo A."/>
            <person name="Nagy L.G."/>
            <person name="Floudas D."/>
            <person name="Copeland A."/>
            <person name="Barry K.W."/>
            <person name="Cichocki N."/>
            <person name="Veneault-Fourrey C."/>
            <person name="LaButti K."/>
            <person name="Lindquist E.A."/>
            <person name="Lipzen A."/>
            <person name="Lundell T."/>
            <person name="Morin E."/>
            <person name="Murat C."/>
            <person name="Riley R."/>
            <person name="Ohm R."/>
            <person name="Sun H."/>
            <person name="Tunlid A."/>
            <person name="Henrissat B."/>
            <person name="Grigoriev I.V."/>
            <person name="Hibbett D.S."/>
            <person name="Martin F."/>
        </authorList>
    </citation>
    <scope>NUCLEOTIDE SEQUENCE [LARGE SCALE GENOMIC DNA]</scope>
    <source>
        <strain evidence="2">h7</strain>
    </source>
</reference>
<evidence type="ECO:0000313" key="1">
    <source>
        <dbReference type="EMBL" id="KIM39467.1"/>
    </source>
</evidence>
<keyword evidence="2" id="KW-1185">Reference proteome</keyword>
<organism evidence="1 2">
    <name type="scientific">Hebeloma cylindrosporum</name>
    <dbReference type="NCBI Taxonomy" id="76867"/>
    <lineage>
        <taxon>Eukaryota</taxon>
        <taxon>Fungi</taxon>
        <taxon>Dikarya</taxon>
        <taxon>Basidiomycota</taxon>
        <taxon>Agaricomycotina</taxon>
        <taxon>Agaricomycetes</taxon>
        <taxon>Agaricomycetidae</taxon>
        <taxon>Agaricales</taxon>
        <taxon>Agaricineae</taxon>
        <taxon>Hymenogastraceae</taxon>
        <taxon>Hebeloma</taxon>
    </lineage>
</organism>
<reference evidence="1 2" key="1">
    <citation type="submission" date="2014-04" db="EMBL/GenBank/DDBJ databases">
        <authorList>
            <consortium name="DOE Joint Genome Institute"/>
            <person name="Kuo A."/>
            <person name="Gay G."/>
            <person name="Dore J."/>
            <person name="Kohler A."/>
            <person name="Nagy L.G."/>
            <person name="Floudas D."/>
            <person name="Copeland A."/>
            <person name="Barry K.W."/>
            <person name="Cichocki N."/>
            <person name="Veneault-Fourrey C."/>
            <person name="LaButti K."/>
            <person name="Lindquist E.A."/>
            <person name="Lipzen A."/>
            <person name="Lundell T."/>
            <person name="Morin E."/>
            <person name="Murat C."/>
            <person name="Sun H."/>
            <person name="Tunlid A."/>
            <person name="Henrissat B."/>
            <person name="Grigoriev I.V."/>
            <person name="Hibbett D.S."/>
            <person name="Martin F."/>
            <person name="Nordberg H.P."/>
            <person name="Cantor M.N."/>
            <person name="Hua S.X."/>
        </authorList>
    </citation>
    <scope>NUCLEOTIDE SEQUENCE [LARGE SCALE GENOMIC DNA]</scope>
    <source>
        <strain evidence="2">h7</strain>
    </source>
</reference>
<dbReference type="AlphaFoldDB" id="A0A0C2YEK3"/>
<name>A0A0C2YEK3_HEBCY</name>
<sequence>MCSFSICAGVSEEAGFAWFLGIKASPRAVFFPSSCASHSTTKQLTSFQCRSLNPSTHPHHHEVHHRCHCLCSPHGFKRRCVPHGIQRVRPKFIADRVP</sequence>